<dbReference type="PATRIC" id="fig|28092.6.peg.492"/>
<keyword evidence="1" id="KW-0812">Transmembrane</keyword>
<reference evidence="2 3" key="1">
    <citation type="submission" date="2015-03" db="EMBL/GenBank/DDBJ databases">
        <title>Draft Genome Sequence of Burkholderia andropogonis type strain ICMP2807, isolated from Sorghum bicolor.</title>
        <authorList>
            <person name="Lopes-Santos L."/>
            <person name="Castro D.B."/>
            <person name="Ottoboni L.M."/>
            <person name="Park D."/>
            <person name="Weirc B.S."/>
            <person name="Destefano S.A."/>
        </authorList>
    </citation>
    <scope>NUCLEOTIDE SEQUENCE [LARGE SCALE GENOMIC DNA]</scope>
    <source>
        <strain evidence="2 3">ICMP2807</strain>
    </source>
</reference>
<proteinExistence type="predicted"/>
<gene>
    <name evidence="2" type="ORF">WM40_02105</name>
</gene>
<keyword evidence="1" id="KW-1133">Transmembrane helix</keyword>
<evidence type="ECO:0000313" key="3">
    <source>
        <dbReference type="Proteomes" id="UP000033618"/>
    </source>
</evidence>
<protein>
    <recommendedName>
        <fullName evidence="4">MASE1 domain-containing protein</fullName>
    </recommendedName>
</protein>
<evidence type="ECO:0008006" key="4">
    <source>
        <dbReference type="Google" id="ProtNLM"/>
    </source>
</evidence>
<name>A0A0F5K3X7_9BURK</name>
<dbReference type="EMBL" id="LAQU01000002">
    <property type="protein sequence ID" value="KKB64836.1"/>
    <property type="molecule type" value="Genomic_DNA"/>
</dbReference>
<feature type="transmembrane region" description="Helical" evidence="1">
    <location>
        <begin position="119"/>
        <end position="140"/>
    </location>
</feature>
<comment type="caution">
    <text evidence="2">The sequence shown here is derived from an EMBL/GenBank/DDBJ whole genome shotgun (WGS) entry which is preliminary data.</text>
</comment>
<dbReference type="Proteomes" id="UP000033618">
    <property type="component" value="Unassembled WGS sequence"/>
</dbReference>
<accession>A0A0F5K3X7</accession>
<evidence type="ECO:0000313" key="2">
    <source>
        <dbReference type="EMBL" id="KKB64836.1"/>
    </source>
</evidence>
<feature type="transmembrane region" description="Helical" evidence="1">
    <location>
        <begin position="82"/>
        <end position="98"/>
    </location>
</feature>
<feature type="transmembrane region" description="Helical" evidence="1">
    <location>
        <begin position="45"/>
        <end position="70"/>
    </location>
</feature>
<organism evidence="2 3">
    <name type="scientific">Robbsia andropogonis</name>
    <dbReference type="NCBI Taxonomy" id="28092"/>
    <lineage>
        <taxon>Bacteria</taxon>
        <taxon>Pseudomonadati</taxon>
        <taxon>Pseudomonadota</taxon>
        <taxon>Betaproteobacteria</taxon>
        <taxon>Burkholderiales</taxon>
        <taxon>Burkholderiaceae</taxon>
        <taxon>Robbsia</taxon>
    </lineage>
</organism>
<dbReference type="RefSeq" id="WP_024905908.1">
    <property type="nucleotide sequence ID" value="NZ_CADFGU010000004.1"/>
</dbReference>
<dbReference type="OrthoDB" id="8795931at2"/>
<sequence>MSPFRVHLASILGTILMFIAALWLNEMLFARTEFVQGINWIYLPAGVRLLSTLLLAEGGAIGLLLAGWIVKFTYVFPHDPQRAFIGGIISSLVPYLIYKAAQHRYGLEASLSNLTSSRLFVLILAFSFLDPLAQHVWLLLQGRTHLLFEGLTVMVIGNLVGTMLVIYTLKAGLALSARLLPHPPARAKAHQRIPP</sequence>
<keyword evidence="1" id="KW-0472">Membrane</keyword>
<keyword evidence="3" id="KW-1185">Reference proteome</keyword>
<dbReference type="AlphaFoldDB" id="A0A0F5K3X7"/>
<feature type="transmembrane region" description="Helical" evidence="1">
    <location>
        <begin position="146"/>
        <end position="169"/>
    </location>
</feature>
<feature type="transmembrane region" description="Helical" evidence="1">
    <location>
        <begin position="6"/>
        <end position="24"/>
    </location>
</feature>
<evidence type="ECO:0000256" key="1">
    <source>
        <dbReference type="SAM" id="Phobius"/>
    </source>
</evidence>